<accession>A0ABR3YHB4</accession>
<reference evidence="4 5" key="1">
    <citation type="journal article" date="2024" name="IMA Fungus">
        <title>IMA Genome - F19 : A genome assembly and annotation guide to empower mycologists, including annotated draft genome sequences of Ceratocystis pirilliformis, Diaporthe australafricana, Fusarium ophioides, Paecilomyces lecythidis, and Sporothrix stenoceras.</title>
        <authorList>
            <person name="Aylward J."/>
            <person name="Wilson A.M."/>
            <person name="Visagie C.M."/>
            <person name="Spraker J."/>
            <person name="Barnes I."/>
            <person name="Buitendag C."/>
            <person name="Ceriani C."/>
            <person name="Del Mar Angel L."/>
            <person name="du Plessis D."/>
            <person name="Fuchs T."/>
            <person name="Gasser K."/>
            <person name="Kramer D."/>
            <person name="Li W."/>
            <person name="Munsamy K."/>
            <person name="Piso A."/>
            <person name="Price J.L."/>
            <person name="Sonnekus B."/>
            <person name="Thomas C."/>
            <person name="van der Nest A."/>
            <person name="van Dijk A."/>
            <person name="van Heerden A."/>
            <person name="van Vuuren N."/>
            <person name="Yilmaz N."/>
            <person name="Duong T.A."/>
            <person name="van der Merwe N.A."/>
            <person name="Wingfield M.J."/>
            <person name="Wingfield B.D."/>
        </authorList>
    </citation>
    <scope>NUCLEOTIDE SEQUENCE [LARGE SCALE GENOMIC DNA]</scope>
    <source>
        <strain evidence="4 5">CMW 12675</strain>
    </source>
</reference>
<name>A0ABR3YHB4_9PEZI</name>
<dbReference type="PANTHER" id="PTHR24185">
    <property type="entry name" value="CALCIUM-INDEPENDENT PHOSPHOLIPASE A2-GAMMA"/>
    <property type="match status" value="1"/>
</dbReference>
<sequence>MLGRLGMDIQHSIDAYKSLINTAFVSESKSHLKLSSGAISSVELEKVIKKAIRENCNDPRCAPKANGKTKTDACMHQDMLFRDEECIKTAVLALTKANMETLPTLLTTYGISRSFAQCTVSEVAKAASAANNLSGSIKTGQDEEVFIDAQYGYNNPCEVLISEAKLLFSGREMIILSIGTGVNDVVEINDTSEALTSALAKIATTSKQSELRLQNDYRNKGVYYRFNVENGLRDSKYQGLQKPGTISAHTRNYVCENEASILEFVEAFTNAISLPLPEAGERANNSLLTLPAGHDMELLLPQTEERTTHMLLPRPEEHPLGSAFMRGDERVASMGLISQPTKERAISSPLQQAEDSSIGLSLSQTGDLGAGLFLPKVQGHTASLVSPQAKNRLIDSPVPQTEGHTLRPSMLQHKELSGENHGQVLM</sequence>
<evidence type="ECO:0000256" key="1">
    <source>
        <dbReference type="ARBA" id="ARBA00022801"/>
    </source>
</evidence>
<proteinExistence type="predicted"/>
<evidence type="ECO:0000313" key="4">
    <source>
        <dbReference type="EMBL" id="KAL1887721.1"/>
    </source>
</evidence>
<keyword evidence="2" id="KW-0443">Lipid metabolism</keyword>
<dbReference type="Proteomes" id="UP001583280">
    <property type="component" value="Unassembled WGS sequence"/>
</dbReference>
<dbReference type="Gene3D" id="3.40.1090.10">
    <property type="entry name" value="Cytosolic phospholipase A2 catalytic domain"/>
    <property type="match status" value="1"/>
</dbReference>
<keyword evidence="2" id="KW-0442">Lipid degradation</keyword>
<feature type="region of interest" description="Disordered" evidence="3">
    <location>
        <begin position="388"/>
        <end position="407"/>
    </location>
</feature>
<protein>
    <submittedName>
        <fullName evidence="4">Uncharacterized protein</fullName>
    </submittedName>
</protein>
<evidence type="ECO:0000256" key="3">
    <source>
        <dbReference type="SAM" id="MobiDB-lite"/>
    </source>
</evidence>
<evidence type="ECO:0000313" key="5">
    <source>
        <dbReference type="Proteomes" id="UP001583280"/>
    </source>
</evidence>
<evidence type="ECO:0000256" key="2">
    <source>
        <dbReference type="ARBA" id="ARBA00022963"/>
    </source>
</evidence>
<gene>
    <name evidence="4" type="ORF">Cpir12675_006435</name>
</gene>
<keyword evidence="5" id="KW-1185">Reference proteome</keyword>
<dbReference type="PANTHER" id="PTHR24185:SF1">
    <property type="entry name" value="CALCIUM-INDEPENDENT PHOSPHOLIPASE A2-GAMMA"/>
    <property type="match status" value="1"/>
</dbReference>
<keyword evidence="1" id="KW-0378">Hydrolase</keyword>
<comment type="caution">
    <text evidence="4">The sequence shown here is derived from an EMBL/GenBank/DDBJ whole genome shotgun (WGS) entry which is preliminary data.</text>
</comment>
<organism evidence="4 5">
    <name type="scientific">Ceratocystis pirilliformis</name>
    <dbReference type="NCBI Taxonomy" id="259994"/>
    <lineage>
        <taxon>Eukaryota</taxon>
        <taxon>Fungi</taxon>
        <taxon>Dikarya</taxon>
        <taxon>Ascomycota</taxon>
        <taxon>Pezizomycotina</taxon>
        <taxon>Sordariomycetes</taxon>
        <taxon>Hypocreomycetidae</taxon>
        <taxon>Microascales</taxon>
        <taxon>Ceratocystidaceae</taxon>
        <taxon>Ceratocystis</taxon>
    </lineage>
</organism>
<dbReference type="EMBL" id="JAWDJO010000300">
    <property type="protein sequence ID" value="KAL1887721.1"/>
    <property type="molecule type" value="Genomic_DNA"/>
</dbReference>